<evidence type="ECO:0000313" key="2">
    <source>
        <dbReference type="EMBL" id="SEN75004.1"/>
    </source>
</evidence>
<dbReference type="Gene3D" id="2.40.30.170">
    <property type="match status" value="1"/>
</dbReference>
<keyword evidence="3" id="KW-1185">Reference proteome</keyword>
<dbReference type="RefSeq" id="WP_091845926.1">
    <property type="nucleotide sequence ID" value="NZ_FOCM01000006.1"/>
</dbReference>
<dbReference type="Proteomes" id="UP000199372">
    <property type="component" value="Unassembled WGS sequence"/>
</dbReference>
<feature type="coiled-coil region" evidence="1">
    <location>
        <begin position="206"/>
        <end position="233"/>
    </location>
</feature>
<dbReference type="OrthoDB" id="7626141at2"/>
<accession>A0A1H8J2F0</accession>
<name>A0A1H8J2F0_9RHOB</name>
<dbReference type="PANTHER" id="PTHR30469:SF15">
    <property type="entry name" value="HLYD FAMILY OF SECRETION PROTEINS"/>
    <property type="match status" value="1"/>
</dbReference>
<dbReference type="EMBL" id="FOCM01000006">
    <property type="protein sequence ID" value="SEN75004.1"/>
    <property type="molecule type" value="Genomic_DNA"/>
</dbReference>
<proteinExistence type="predicted"/>
<feature type="coiled-coil region" evidence="1">
    <location>
        <begin position="119"/>
        <end position="164"/>
    </location>
</feature>
<reference evidence="3" key="1">
    <citation type="submission" date="2016-10" db="EMBL/GenBank/DDBJ databases">
        <authorList>
            <person name="Varghese N."/>
            <person name="Submissions S."/>
        </authorList>
    </citation>
    <scope>NUCLEOTIDE SEQUENCE [LARGE SCALE GENOMIC DNA]</scope>
    <source>
        <strain evidence="3">DSM 26893</strain>
    </source>
</reference>
<gene>
    <name evidence="2" type="ORF">SAMN04488011_10645</name>
</gene>
<evidence type="ECO:0000256" key="1">
    <source>
        <dbReference type="SAM" id="Coils"/>
    </source>
</evidence>
<dbReference type="Gene3D" id="1.10.287.470">
    <property type="entry name" value="Helix hairpin bin"/>
    <property type="match status" value="1"/>
</dbReference>
<dbReference type="GO" id="GO:1990281">
    <property type="term" value="C:efflux pump complex"/>
    <property type="evidence" value="ECO:0007669"/>
    <property type="project" value="TreeGrafter"/>
</dbReference>
<dbReference type="Gene3D" id="2.40.50.100">
    <property type="match status" value="1"/>
</dbReference>
<dbReference type="SUPFAM" id="SSF111369">
    <property type="entry name" value="HlyD-like secretion proteins"/>
    <property type="match status" value="1"/>
</dbReference>
<evidence type="ECO:0000313" key="3">
    <source>
        <dbReference type="Proteomes" id="UP000199372"/>
    </source>
</evidence>
<organism evidence="2 3">
    <name type="scientific">Palleronia pelagia</name>
    <dbReference type="NCBI Taxonomy" id="387096"/>
    <lineage>
        <taxon>Bacteria</taxon>
        <taxon>Pseudomonadati</taxon>
        <taxon>Pseudomonadota</taxon>
        <taxon>Alphaproteobacteria</taxon>
        <taxon>Rhodobacterales</taxon>
        <taxon>Roseobacteraceae</taxon>
        <taxon>Palleronia</taxon>
    </lineage>
</organism>
<dbReference type="PANTHER" id="PTHR30469">
    <property type="entry name" value="MULTIDRUG RESISTANCE PROTEIN MDTA"/>
    <property type="match status" value="1"/>
</dbReference>
<sequence>MRFFTRALSGLFLIALTVGLLATAGILVRGAMQDRATREAPGGGGREQVFAATVQTLVPQQITPSLEAFGEISSRRNLEVRASVAGRVVQIGDDVEEGGAVSAGDLLFQIDPRDAERAVALAEADLQDATAALDDARRAAELAAEDVENARDQLELRRRAATRQTDLQDRGIGATATVETAELAVSAAEQALLSRRQAQANADAAVTQAETALDRARIAMDEATRDLEDTTITAAFDGVLSELAVVEGGLVSQNERLATLIDPDALEVEFRVSAGEYARLLDSTGQLTTREVTVSLEAGGFTLSSPARISRESASVGEGQTGRLIFARLEQPEGFRSGDFVRAVVQEPALEGIDRLPAAAVGPAGEVLVLGPEDRLEPGRVEIARRQGDDVLVRVGDLAGREVVAERSPTLGAGIRVRPVRPDAPEEPTAEAAEFLDLDPDRRARLVAFVEGNTGMPDAAKQRVLAQLRADRVPAGVVARIEERMGG</sequence>
<dbReference type="AlphaFoldDB" id="A0A1H8J2F0"/>
<keyword evidence="1" id="KW-0175">Coiled coil</keyword>
<protein>
    <submittedName>
        <fullName evidence="2">HlyD family secretion protein</fullName>
    </submittedName>
</protein>
<dbReference type="GO" id="GO:0015562">
    <property type="term" value="F:efflux transmembrane transporter activity"/>
    <property type="evidence" value="ECO:0007669"/>
    <property type="project" value="TreeGrafter"/>
</dbReference>